<dbReference type="STRING" id="573413.Spirs_0522"/>
<dbReference type="InterPro" id="IPR029787">
    <property type="entry name" value="Nucleotide_cyclase"/>
</dbReference>
<dbReference type="PANTHER" id="PTHR45138">
    <property type="entry name" value="REGULATORY COMPONENTS OF SENSORY TRANSDUCTION SYSTEM"/>
    <property type="match status" value="1"/>
</dbReference>
<dbReference type="InterPro" id="IPR000160">
    <property type="entry name" value="GGDEF_dom"/>
</dbReference>
<dbReference type="InterPro" id="IPR043128">
    <property type="entry name" value="Rev_trsase/Diguanyl_cyclase"/>
</dbReference>
<evidence type="ECO:0000256" key="1">
    <source>
        <dbReference type="ARBA" id="ARBA00012528"/>
    </source>
</evidence>
<sequence length="353" mass="40321">MTEAQNQPKSNEELEKELFDIRQLLEISKSLSSQLDLSSLLDSILYICMGQMRVTQAALFARNDLDSKSLRLTRNQEGFLLDHNRDYQISIDDPLSFQFLHEPRCYTLEESRSLCPSAPALQIIGLLSPTLLIPLIARGHLTGIILLGERIQGGLYTPKEERYLLDISRLASSALYNAILFEMSTTDMMTHLRFRHYFTTVVSDKLMEKGDFYSFSIIMLDIDHFKKVNDTYGHTAGDEVIKSVSRIIRDNLRQQDMGVRYGGEEFLVFLEEVPETTAYDIAERLRKKVGTCHEELMACSEQVTISAGVAHYRPSVDKNIEACIHRADVALYYSKRNGRNRTTCASEIEQLEQ</sequence>
<name>E1RBD8_SEDSS</name>
<dbReference type="EMBL" id="CP002116">
    <property type="protein sequence ID" value="ADK79668.1"/>
    <property type="molecule type" value="Genomic_DNA"/>
</dbReference>
<reference evidence="4 5" key="1">
    <citation type="journal article" date="2010" name="Stand. Genomic Sci.">
        <title>Complete genome sequence of Spirochaeta smaragdinae type strain (SEBR 4228).</title>
        <authorList>
            <person name="Mavromatis K."/>
            <person name="Yasawong M."/>
            <person name="Chertkov O."/>
            <person name="Lapidus A."/>
            <person name="Lucas S."/>
            <person name="Nolan M."/>
            <person name="Del Rio T.G."/>
            <person name="Tice H."/>
            <person name="Cheng J.F."/>
            <person name="Pitluck S."/>
            <person name="Liolios K."/>
            <person name="Ivanova N."/>
            <person name="Tapia R."/>
            <person name="Han C."/>
            <person name="Bruce D."/>
            <person name="Goodwin L."/>
            <person name="Pati A."/>
            <person name="Chen A."/>
            <person name="Palaniappan K."/>
            <person name="Land M."/>
            <person name="Hauser L."/>
            <person name="Chang Y.J."/>
            <person name="Jeffries C.D."/>
            <person name="Detter J.C."/>
            <person name="Rohde M."/>
            <person name="Brambilla E."/>
            <person name="Spring S."/>
            <person name="Goker M."/>
            <person name="Sikorski J."/>
            <person name="Woyke T."/>
            <person name="Bristow J."/>
            <person name="Eisen J.A."/>
            <person name="Markowitz V."/>
            <person name="Hugenholtz P."/>
            <person name="Klenk H.P."/>
            <person name="Kyrpides N.C."/>
        </authorList>
    </citation>
    <scope>NUCLEOTIDE SEQUENCE [LARGE SCALE GENOMIC DNA]</scope>
    <source>
        <strain evidence="5">DSM 11293 / JCM 15392 / SEBR 4228</strain>
    </source>
</reference>
<dbReference type="InterPro" id="IPR029016">
    <property type="entry name" value="GAF-like_dom_sf"/>
</dbReference>
<dbReference type="SUPFAM" id="SSF55781">
    <property type="entry name" value="GAF domain-like"/>
    <property type="match status" value="1"/>
</dbReference>
<evidence type="ECO:0000256" key="2">
    <source>
        <dbReference type="ARBA" id="ARBA00034247"/>
    </source>
</evidence>
<dbReference type="NCBIfam" id="TIGR00254">
    <property type="entry name" value="GGDEF"/>
    <property type="match status" value="1"/>
</dbReference>
<protein>
    <recommendedName>
        <fullName evidence="1">diguanylate cyclase</fullName>
        <ecNumber evidence="1">2.7.7.65</ecNumber>
    </recommendedName>
</protein>
<dbReference type="Gene3D" id="3.30.70.270">
    <property type="match status" value="1"/>
</dbReference>
<dbReference type="FunFam" id="3.30.70.270:FF:000001">
    <property type="entry name" value="Diguanylate cyclase domain protein"/>
    <property type="match status" value="1"/>
</dbReference>
<dbReference type="eggNOG" id="COG3706">
    <property type="taxonomic scope" value="Bacteria"/>
</dbReference>
<accession>E1RBD8</accession>
<comment type="catalytic activity">
    <reaction evidence="2">
        <text>2 GTP = 3',3'-c-di-GMP + 2 diphosphate</text>
        <dbReference type="Rhea" id="RHEA:24898"/>
        <dbReference type="ChEBI" id="CHEBI:33019"/>
        <dbReference type="ChEBI" id="CHEBI:37565"/>
        <dbReference type="ChEBI" id="CHEBI:58805"/>
        <dbReference type="EC" id="2.7.7.65"/>
    </reaction>
</comment>
<keyword evidence="5" id="KW-1185">Reference proteome</keyword>
<dbReference type="SUPFAM" id="SSF55073">
    <property type="entry name" value="Nucleotide cyclase"/>
    <property type="match status" value="1"/>
</dbReference>
<evidence type="ECO:0000313" key="5">
    <source>
        <dbReference type="Proteomes" id="UP000002318"/>
    </source>
</evidence>
<dbReference type="Proteomes" id="UP000002318">
    <property type="component" value="Chromosome"/>
</dbReference>
<organism evidence="4 5">
    <name type="scientific">Sediminispirochaeta smaragdinae (strain DSM 11293 / JCM 15392 / SEBR 4228)</name>
    <name type="common">Spirochaeta smaragdinae</name>
    <dbReference type="NCBI Taxonomy" id="573413"/>
    <lineage>
        <taxon>Bacteria</taxon>
        <taxon>Pseudomonadati</taxon>
        <taxon>Spirochaetota</taxon>
        <taxon>Spirochaetia</taxon>
        <taxon>Spirochaetales</taxon>
        <taxon>Spirochaetaceae</taxon>
        <taxon>Sediminispirochaeta</taxon>
    </lineage>
</organism>
<dbReference type="KEGG" id="ssm:Spirs_0522"/>
<proteinExistence type="predicted"/>
<dbReference type="PANTHER" id="PTHR45138:SF9">
    <property type="entry name" value="DIGUANYLATE CYCLASE DGCM-RELATED"/>
    <property type="match status" value="1"/>
</dbReference>
<dbReference type="InterPro" id="IPR050469">
    <property type="entry name" value="Diguanylate_Cyclase"/>
</dbReference>
<evidence type="ECO:0000259" key="3">
    <source>
        <dbReference type="PROSITE" id="PS50887"/>
    </source>
</evidence>
<dbReference type="GO" id="GO:0052621">
    <property type="term" value="F:diguanylate cyclase activity"/>
    <property type="evidence" value="ECO:0007669"/>
    <property type="project" value="UniProtKB-EC"/>
</dbReference>
<feature type="domain" description="GGDEF" evidence="3">
    <location>
        <begin position="213"/>
        <end position="347"/>
    </location>
</feature>
<dbReference type="HOGENOM" id="CLU_000445_11_24_12"/>
<dbReference type="PROSITE" id="PS50887">
    <property type="entry name" value="GGDEF"/>
    <property type="match status" value="1"/>
</dbReference>
<dbReference type="RefSeq" id="WP_013253132.1">
    <property type="nucleotide sequence ID" value="NC_014364.1"/>
</dbReference>
<evidence type="ECO:0000313" key="4">
    <source>
        <dbReference type="EMBL" id="ADK79668.1"/>
    </source>
</evidence>
<dbReference type="SMART" id="SM00267">
    <property type="entry name" value="GGDEF"/>
    <property type="match status" value="1"/>
</dbReference>
<dbReference type="EC" id="2.7.7.65" evidence="1"/>
<gene>
    <name evidence="4" type="ordered locus">Spirs_0522</name>
</gene>
<dbReference type="AlphaFoldDB" id="E1RBD8"/>
<dbReference type="Pfam" id="PF00990">
    <property type="entry name" value="GGDEF"/>
    <property type="match status" value="1"/>
</dbReference>
<dbReference type="OrthoDB" id="9779586at2"/>
<dbReference type="Gene3D" id="3.30.450.40">
    <property type="match status" value="1"/>
</dbReference>
<dbReference type="CDD" id="cd01949">
    <property type="entry name" value="GGDEF"/>
    <property type="match status" value="1"/>
</dbReference>